<dbReference type="CDD" id="cd12148">
    <property type="entry name" value="fungal_TF_MHR"/>
    <property type="match status" value="1"/>
</dbReference>
<evidence type="ECO:0000259" key="4">
    <source>
        <dbReference type="SMART" id="SM00906"/>
    </source>
</evidence>
<name>A0AB74K0W5_AURPU</name>
<evidence type="ECO:0000256" key="3">
    <source>
        <dbReference type="ARBA" id="ARBA00023242"/>
    </source>
</evidence>
<evidence type="ECO:0000313" key="5">
    <source>
        <dbReference type="EMBL" id="THX31914.1"/>
    </source>
</evidence>
<organism evidence="5 6">
    <name type="scientific">Aureobasidium pullulans</name>
    <name type="common">Black yeast</name>
    <name type="synonym">Pullularia pullulans</name>
    <dbReference type="NCBI Taxonomy" id="5580"/>
    <lineage>
        <taxon>Eukaryota</taxon>
        <taxon>Fungi</taxon>
        <taxon>Dikarya</taxon>
        <taxon>Ascomycota</taxon>
        <taxon>Pezizomycotina</taxon>
        <taxon>Dothideomycetes</taxon>
        <taxon>Dothideomycetidae</taxon>
        <taxon>Dothideales</taxon>
        <taxon>Saccotheciaceae</taxon>
        <taxon>Aureobasidium</taxon>
    </lineage>
</organism>
<dbReference type="SMART" id="SM00906">
    <property type="entry name" value="Fungal_trans"/>
    <property type="match status" value="1"/>
</dbReference>
<dbReference type="GO" id="GO:0003677">
    <property type="term" value="F:DNA binding"/>
    <property type="evidence" value="ECO:0007669"/>
    <property type="project" value="InterPro"/>
</dbReference>
<keyword evidence="1" id="KW-0805">Transcription regulation</keyword>
<dbReference type="PANTHER" id="PTHR47840:SF1">
    <property type="entry name" value="ZN(II)2CYS6 TRANSCRIPTION FACTOR (EUROFUNG)"/>
    <property type="match status" value="1"/>
</dbReference>
<evidence type="ECO:0000256" key="1">
    <source>
        <dbReference type="ARBA" id="ARBA00023015"/>
    </source>
</evidence>
<dbReference type="PANTHER" id="PTHR47840">
    <property type="entry name" value="ZN(II)2CYS6 TRANSCRIPTION FACTOR (EUROFUNG)-RELATED"/>
    <property type="match status" value="1"/>
</dbReference>
<sequence>MSVKLPNMRAQIPNLLRPETNLVLLARQMLLFAMALQCISPLRQISELKSAIKTVTTNESLLGSLEGIGNIVLEAIYHMDCGDLRRAWIAMRRAVMAAQLAGLHRRAPHQLRGLDDQNDLDSEIMWNSIIYMERITSLLSGLPTSTGSANIALQEVTNDAVPGQRLHVLIGNAAGRVLERNQIDSSQQALELTEDIDRALIKLAGQMPTAFWRPPEFAGLARDSLEAFNETRRALSHSSYYTLVIQLHMPYMLCPSHASQRTYSKIACVNASREVLSREIALQTFNPISSCCRMNDFMALIAGMTLMLAHALSHCGHATEYLLVHQRLSDRALVERALECMPFVSELQEDMLVVRCVALLRDLLIIEQEAAREHDESSSHQGSQTYETGRDLLIMRAPFLGGIKISKGGVAAVASLRAEEGRDLLGGVSIGGIGSLRVNSPIPEPPVLSGQSSGEASVHEGMTGVSQACPNEFFMQQDQVVSEVAANFDDWSVLGMDIAFFENVIRGNEGILSRTAGTER</sequence>
<dbReference type="InterPro" id="IPR007219">
    <property type="entry name" value="XnlR_reg_dom"/>
</dbReference>
<feature type="domain" description="Xylanolytic transcriptional activator regulatory" evidence="4">
    <location>
        <begin position="87"/>
        <end position="160"/>
    </location>
</feature>
<reference evidence="5 6" key="1">
    <citation type="submission" date="2018-10" db="EMBL/GenBank/DDBJ databases">
        <title>Fifty Aureobasidium pullulans genomes reveal a recombining polyextremotolerant generalist.</title>
        <authorList>
            <person name="Gostincar C."/>
            <person name="Turk M."/>
            <person name="Zajc J."/>
            <person name="Gunde-Cimerman N."/>
        </authorList>
    </citation>
    <scope>NUCLEOTIDE SEQUENCE [LARGE SCALE GENOMIC DNA]</scope>
    <source>
        <strain evidence="5 6">EXF-10081</strain>
    </source>
</reference>
<dbReference type="Proteomes" id="UP000310374">
    <property type="component" value="Unassembled WGS sequence"/>
</dbReference>
<gene>
    <name evidence="5" type="ORF">D6D12_02508</name>
</gene>
<keyword evidence="3" id="KW-0539">Nucleus</keyword>
<evidence type="ECO:0000256" key="2">
    <source>
        <dbReference type="ARBA" id="ARBA00023163"/>
    </source>
</evidence>
<dbReference type="AlphaFoldDB" id="A0AB74K0W5"/>
<dbReference type="EMBL" id="QZAT01000019">
    <property type="protein sequence ID" value="THX31914.1"/>
    <property type="molecule type" value="Genomic_DNA"/>
</dbReference>
<protein>
    <recommendedName>
        <fullName evidence="4">Xylanolytic transcriptional activator regulatory domain-containing protein</fullName>
    </recommendedName>
</protein>
<proteinExistence type="predicted"/>
<accession>A0AB74K0W5</accession>
<comment type="caution">
    <text evidence="5">The sequence shown here is derived from an EMBL/GenBank/DDBJ whole genome shotgun (WGS) entry which is preliminary data.</text>
</comment>
<keyword evidence="2" id="KW-0804">Transcription</keyword>
<evidence type="ECO:0000313" key="6">
    <source>
        <dbReference type="Proteomes" id="UP000310374"/>
    </source>
</evidence>
<dbReference type="GO" id="GO:0008270">
    <property type="term" value="F:zinc ion binding"/>
    <property type="evidence" value="ECO:0007669"/>
    <property type="project" value="InterPro"/>
</dbReference>
<dbReference type="GO" id="GO:0006351">
    <property type="term" value="P:DNA-templated transcription"/>
    <property type="evidence" value="ECO:0007669"/>
    <property type="project" value="InterPro"/>
</dbReference>